<name>A0A5A8CPA2_CAFRO</name>
<comment type="caution">
    <text evidence="3">The sequence shown here is derived from an EMBL/GenBank/DDBJ whole genome shotgun (WGS) entry which is preliminary data.</text>
</comment>
<evidence type="ECO:0000256" key="1">
    <source>
        <dbReference type="SAM" id="MobiDB-lite"/>
    </source>
</evidence>
<dbReference type="Proteomes" id="UP000323011">
    <property type="component" value="Unassembled WGS sequence"/>
</dbReference>
<dbReference type="EMBL" id="VLTN01000012">
    <property type="protein sequence ID" value="KAA0154274.1"/>
    <property type="molecule type" value="Genomic_DNA"/>
</dbReference>
<feature type="compositionally biased region" description="Low complexity" evidence="1">
    <location>
        <begin position="345"/>
        <end position="357"/>
    </location>
</feature>
<proteinExistence type="predicted"/>
<evidence type="ECO:0000313" key="4">
    <source>
        <dbReference type="Proteomes" id="UP000323011"/>
    </source>
</evidence>
<accession>A0A5A8CPA2</accession>
<keyword evidence="4" id="KW-1185">Reference proteome</keyword>
<protein>
    <recommendedName>
        <fullName evidence="5">TNase-like domain-containing protein</fullName>
    </recommendedName>
</protein>
<evidence type="ECO:0008006" key="5">
    <source>
        <dbReference type="Google" id="ProtNLM"/>
    </source>
</evidence>
<evidence type="ECO:0000256" key="2">
    <source>
        <dbReference type="SAM" id="SignalP"/>
    </source>
</evidence>
<evidence type="ECO:0000313" key="3">
    <source>
        <dbReference type="EMBL" id="KAA0154274.1"/>
    </source>
</evidence>
<gene>
    <name evidence="3" type="ORF">FNF29_02494</name>
</gene>
<organism evidence="3 4">
    <name type="scientific">Cafeteria roenbergensis</name>
    <name type="common">Marine flagellate</name>
    <dbReference type="NCBI Taxonomy" id="33653"/>
    <lineage>
        <taxon>Eukaryota</taxon>
        <taxon>Sar</taxon>
        <taxon>Stramenopiles</taxon>
        <taxon>Bigyra</taxon>
        <taxon>Opalozoa</taxon>
        <taxon>Bicosoecida</taxon>
        <taxon>Cafeteriaceae</taxon>
        <taxon>Cafeteria</taxon>
    </lineage>
</organism>
<feature type="signal peptide" evidence="2">
    <location>
        <begin position="1"/>
        <end position="26"/>
    </location>
</feature>
<reference evidence="3 4" key="1">
    <citation type="submission" date="2019-07" db="EMBL/GenBank/DDBJ databases">
        <title>Genomes of Cafeteria roenbergensis.</title>
        <authorList>
            <person name="Fischer M.G."/>
            <person name="Hackl T."/>
            <person name="Roman M."/>
        </authorList>
    </citation>
    <scope>NUCLEOTIDE SEQUENCE [LARGE SCALE GENOMIC DNA]</scope>
    <source>
        <strain evidence="3 4">BVI</strain>
    </source>
</reference>
<dbReference type="AlphaFoldDB" id="A0A5A8CPA2"/>
<keyword evidence="2" id="KW-0732">Signal</keyword>
<feature type="region of interest" description="Disordered" evidence="1">
    <location>
        <begin position="332"/>
        <end position="375"/>
    </location>
</feature>
<sequence>MRSVAASVLAACVAAFCGWGPQLASAWSLPLSECRQPVDLVTVDKRLVRRLEVHVGGYLPLPVSGCGRHGCKSVDMVARAMRQGSAFSVFGMTAPMLENLQAGGPLVGLGNWSVRGTQCFDVTGESTPPSADPFFIVFACDRAPPSGDPGQDADAAAAGAQSGSRCSIDIGIKLDGACDAAKAISHDGELDRVKECGPSPSVALDGCEAPSTTGPASSTIQMMPDEGLRLRVDGCGNTTGCRDYALTVLAYGGSAVDVFHVPNQFLQGVTDPSNLTHSHLYGLLGAEWQTSAPLPSRLEQDTPSPDLPAAAEVGSGGDVELCAVDAELPGVQPDCPRLADDADEAAGPAQASSANASDDSEGPPMRHLGASDPADITTLSRPVRCFRTRAEALPEEATEGMTAVVVCSSPEGGRCLVSVRQSFSPDLSVAKEGSAALRRFREASEARELLRGVWQSPEVQTAELSAHQRAEVAADAAAAAAAGMVNEPECQAFLKLKDEAAAGAAGSAEADAGGAGGAAGEKISFSGTESLPRGAMAVIEARGECKGREECGDWEGAVALDGALDGVAVGGVVQVWATTLSGFRNATEFGTPAQKVANNPSRLGCAAASTVGEDWPVPENVLDGGVVWFVECRTPPDGSDECKLRYEIRKVAEQA</sequence>
<feature type="chain" id="PRO_5022898897" description="TNase-like domain-containing protein" evidence="2">
    <location>
        <begin position="27"/>
        <end position="655"/>
    </location>
</feature>